<dbReference type="PRINTS" id="PR00837">
    <property type="entry name" value="V5TPXLIKE"/>
</dbReference>
<gene>
    <name evidence="3" type="ORF">VitviT2T_012188</name>
</gene>
<evidence type="ECO:0000256" key="1">
    <source>
        <dbReference type="SAM" id="MobiDB-lite"/>
    </source>
</evidence>
<evidence type="ECO:0000313" key="4">
    <source>
        <dbReference type="Proteomes" id="UP001227230"/>
    </source>
</evidence>
<feature type="domain" description="SCP" evidence="2">
    <location>
        <begin position="72"/>
        <end position="204"/>
    </location>
</feature>
<dbReference type="EMBL" id="CP126655">
    <property type="protein sequence ID" value="WJZ93232.1"/>
    <property type="molecule type" value="Genomic_DNA"/>
</dbReference>
<dbReference type="SMART" id="SM00198">
    <property type="entry name" value="SCP"/>
    <property type="match status" value="1"/>
</dbReference>
<evidence type="ECO:0000259" key="2">
    <source>
        <dbReference type="SMART" id="SM00198"/>
    </source>
</evidence>
<accession>A0ABY9CEP0</accession>
<feature type="region of interest" description="Disordered" evidence="1">
    <location>
        <begin position="1"/>
        <end position="29"/>
    </location>
</feature>
<dbReference type="Pfam" id="PF00188">
    <property type="entry name" value="CAP"/>
    <property type="match status" value="1"/>
</dbReference>
<protein>
    <recommendedName>
        <fullName evidence="2">SCP domain-containing protein</fullName>
    </recommendedName>
</protein>
<dbReference type="Proteomes" id="UP001227230">
    <property type="component" value="Chromosome 8"/>
</dbReference>
<feature type="region of interest" description="Disordered" evidence="1">
    <location>
        <begin position="207"/>
        <end position="248"/>
    </location>
</feature>
<feature type="compositionally biased region" description="Pro residues" evidence="1">
    <location>
        <begin position="231"/>
        <end position="248"/>
    </location>
</feature>
<proteinExistence type="predicted"/>
<reference evidence="3 4" key="1">
    <citation type="journal article" date="2023" name="Hortic Res">
        <title>The complete reference genome for grapevine (Vitis vinifera L.) genetics and breeding.</title>
        <authorList>
            <person name="Shi X."/>
            <person name="Cao S."/>
            <person name="Wang X."/>
            <person name="Huang S."/>
            <person name="Wang Y."/>
            <person name="Liu Z."/>
            <person name="Liu W."/>
            <person name="Leng X."/>
            <person name="Peng Y."/>
            <person name="Wang N."/>
            <person name="Wang Y."/>
            <person name="Ma Z."/>
            <person name="Xu X."/>
            <person name="Zhang F."/>
            <person name="Xue H."/>
            <person name="Zhong H."/>
            <person name="Wang Y."/>
            <person name="Zhang K."/>
            <person name="Velt A."/>
            <person name="Avia K."/>
            <person name="Holtgrawe D."/>
            <person name="Grimplet J."/>
            <person name="Matus J.T."/>
            <person name="Ware D."/>
            <person name="Wu X."/>
            <person name="Wang H."/>
            <person name="Liu C."/>
            <person name="Fang Y."/>
            <person name="Rustenholz C."/>
            <person name="Cheng Z."/>
            <person name="Xiao H."/>
            <person name="Zhou Y."/>
        </authorList>
    </citation>
    <scope>NUCLEOTIDE SEQUENCE [LARGE SCALE GENOMIC DNA]</scope>
    <source>
        <strain evidence="4">cv. Pinot noir / PN40024</strain>
        <tissue evidence="3">Leaf</tissue>
    </source>
</reference>
<dbReference type="InterPro" id="IPR014044">
    <property type="entry name" value="CAP_dom"/>
</dbReference>
<dbReference type="Gene3D" id="3.40.33.10">
    <property type="entry name" value="CAP"/>
    <property type="match status" value="1"/>
</dbReference>
<dbReference type="InterPro" id="IPR001283">
    <property type="entry name" value="CRISP-related"/>
</dbReference>
<evidence type="ECO:0000313" key="3">
    <source>
        <dbReference type="EMBL" id="WJZ93232.1"/>
    </source>
</evidence>
<name>A0ABY9CEP0_VITVI</name>
<dbReference type="InterPro" id="IPR018244">
    <property type="entry name" value="Allrgn_V5/Tpx1_CS"/>
</dbReference>
<dbReference type="PANTHER" id="PTHR10334">
    <property type="entry name" value="CYSTEINE-RICH SECRETORY PROTEIN-RELATED"/>
    <property type="match status" value="1"/>
</dbReference>
<keyword evidence="4" id="KW-1185">Reference proteome</keyword>
<organism evidence="3 4">
    <name type="scientific">Vitis vinifera</name>
    <name type="common">Grape</name>
    <dbReference type="NCBI Taxonomy" id="29760"/>
    <lineage>
        <taxon>Eukaryota</taxon>
        <taxon>Viridiplantae</taxon>
        <taxon>Streptophyta</taxon>
        <taxon>Embryophyta</taxon>
        <taxon>Tracheophyta</taxon>
        <taxon>Spermatophyta</taxon>
        <taxon>Magnoliopsida</taxon>
        <taxon>eudicotyledons</taxon>
        <taxon>Gunneridae</taxon>
        <taxon>Pentapetalae</taxon>
        <taxon>rosids</taxon>
        <taxon>Vitales</taxon>
        <taxon>Vitaceae</taxon>
        <taxon>Viteae</taxon>
        <taxon>Vitis</taxon>
    </lineage>
</organism>
<dbReference type="SUPFAM" id="SSF55797">
    <property type="entry name" value="PR-1-like"/>
    <property type="match status" value="1"/>
</dbReference>
<sequence>MRAAEGKTKKTRRGPQHSQSQRNKPRTAMPMSKAPIIAVVIILASLLLDAVWAQEPAPTNGTAAKRKLSLGSMAREFVLAHNVVRAHYQEPPFKWDRGLARYARRFASKRVADCLMIHSFGPYGENIFWGMRDHWTPTDVVESWAKEHKYYNKDTNQCTQGQMCGHYTQIVWRDSVRLGCARVNCLNGGMYAICSYDPPGNYINENPFDSKWNSDWGDEPEPDSSTTPPTSIDPPSPPSPPAAQPSQT</sequence>
<dbReference type="InterPro" id="IPR035940">
    <property type="entry name" value="CAP_sf"/>
</dbReference>
<dbReference type="CDD" id="cd05381">
    <property type="entry name" value="CAP_PR-1"/>
    <property type="match status" value="1"/>
</dbReference>
<dbReference type="PROSITE" id="PS01009">
    <property type="entry name" value="CRISP_1"/>
    <property type="match status" value="1"/>
</dbReference>